<dbReference type="CDD" id="cd22744">
    <property type="entry name" value="OTU"/>
    <property type="match status" value="1"/>
</dbReference>
<evidence type="ECO:0000313" key="4">
    <source>
        <dbReference type="EnsemblPlants" id="KEH37260"/>
    </source>
</evidence>
<dbReference type="AlphaFoldDB" id="A0A072VGG7"/>
<proteinExistence type="predicted"/>
<gene>
    <name evidence="3" type="ordered locus">MTR_2g436740</name>
</gene>
<evidence type="ECO:0000259" key="2">
    <source>
        <dbReference type="PROSITE" id="PS50802"/>
    </source>
</evidence>
<sequence length="214" mass="24569">MPSLKRAPYKMKLHIKEVLRQIGFSEDTMLSPSPKKVVTKGASKRVRWERVDSQNPDSESSQPKIKVPKSEEIVNVNGDGNCGFRVIARHMGMDEENHILVRNALIHELKNHKSDYLLVFGTEERFKFILDDLHPPTSKSRITLEDKWLKLLDMGYIIATSFNRAVVQLTLSEKGICETYFPIRGAPPLNSHSNIMCLGLIPDHFLHVFFERME</sequence>
<dbReference type="HOGENOM" id="CLU_042722_3_0_1"/>
<organism evidence="3 5">
    <name type="scientific">Medicago truncatula</name>
    <name type="common">Barrel medic</name>
    <name type="synonym">Medicago tribuloides</name>
    <dbReference type="NCBI Taxonomy" id="3880"/>
    <lineage>
        <taxon>Eukaryota</taxon>
        <taxon>Viridiplantae</taxon>
        <taxon>Streptophyta</taxon>
        <taxon>Embryophyta</taxon>
        <taxon>Tracheophyta</taxon>
        <taxon>Spermatophyta</taxon>
        <taxon>Magnoliopsida</taxon>
        <taxon>eudicotyledons</taxon>
        <taxon>Gunneridae</taxon>
        <taxon>Pentapetalae</taxon>
        <taxon>rosids</taxon>
        <taxon>fabids</taxon>
        <taxon>Fabales</taxon>
        <taxon>Fabaceae</taxon>
        <taxon>Papilionoideae</taxon>
        <taxon>50 kb inversion clade</taxon>
        <taxon>NPAAA clade</taxon>
        <taxon>Hologalegina</taxon>
        <taxon>IRL clade</taxon>
        <taxon>Trifolieae</taxon>
        <taxon>Medicago</taxon>
    </lineage>
</organism>
<feature type="region of interest" description="Disordered" evidence="1">
    <location>
        <begin position="30"/>
        <end position="66"/>
    </location>
</feature>
<dbReference type="EnsemblPlants" id="KEH37260">
    <property type="protein sequence ID" value="KEH37260"/>
    <property type="gene ID" value="MTR_2g436740"/>
</dbReference>
<reference evidence="3 5" key="2">
    <citation type="journal article" date="2014" name="BMC Genomics">
        <title>An improved genome release (version Mt4.0) for the model legume Medicago truncatula.</title>
        <authorList>
            <person name="Tang H."/>
            <person name="Krishnakumar V."/>
            <person name="Bidwell S."/>
            <person name="Rosen B."/>
            <person name="Chan A."/>
            <person name="Zhou S."/>
            <person name="Gentzbittel L."/>
            <person name="Childs K.L."/>
            <person name="Yandell M."/>
            <person name="Gundlach H."/>
            <person name="Mayer K.F."/>
            <person name="Schwartz D.C."/>
            <person name="Town C.D."/>
        </authorList>
    </citation>
    <scope>GENOME REANNOTATION</scope>
    <source>
        <strain evidence="3">A17</strain>
        <strain evidence="4 5">cv. Jemalong A17</strain>
    </source>
</reference>
<dbReference type="Gene3D" id="3.90.70.80">
    <property type="match status" value="1"/>
</dbReference>
<feature type="domain" description="OTU" evidence="2">
    <location>
        <begin position="71"/>
        <end position="214"/>
    </location>
</feature>
<protein>
    <recommendedName>
        <fullName evidence="2">OTU domain-containing protein</fullName>
    </recommendedName>
</protein>
<feature type="compositionally biased region" description="Polar residues" evidence="1">
    <location>
        <begin position="53"/>
        <end position="63"/>
    </location>
</feature>
<dbReference type="Proteomes" id="UP000002051">
    <property type="component" value="Chromosome 2"/>
</dbReference>
<accession>A0A072VGG7</accession>
<reference evidence="3 5" key="1">
    <citation type="journal article" date="2011" name="Nature">
        <title>The Medicago genome provides insight into the evolution of rhizobial symbioses.</title>
        <authorList>
            <person name="Young N.D."/>
            <person name="Debelle F."/>
            <person name="Oldroyd G.E."/>
            <person name="Geurts R."/>
            <person name="Cannon S.B."/>
            <person name="Udvardi M.K."/>
            <person name="Benedito V.A."/>
            <person name="Mayer K.F."/>
            <person name="Gouzy J."/>
            <person name="Schoof H."/>
            <person name="Van de Peer Y."/>
            <person name="Proost S."/>
            <person name="Cook D.R."/>
            <person name="Meyers B.C."/>
            <person name="Spannagl M."/>
            <person name="Cheung F."/>
            <person name="De Mita S."/>
            <person name="Krishnakumar V."/>
            <person name="Gundlach H."/>
            <person name="Zhou S."/>
            <person name="Mudge J."/>
            <person name="Bharti A.K."/>
            <person name="Murray J.D."/>
            <person name="Naoumkina M.A."/>
            <person name="Rosen B."/>
            <person name="Silverstein K.A."/>
            <person name="Tang H."/>
            <person name="Rombauts S."/>
            <person name="Zhao P.X."/>
            <person name="Zhou P."/>
            <person name="Barbe V."/>
            <person name="Bardou P."/>
            <person name="Bechner M."/>
            <person name="Bellec A."/>
            <person name="Berger A."/>
            <person name="Berges H."/>
            <person name="Bidwell S."/>
            <person name="Bisseling T."/>
            <person name="Choisne N."/>
            <person name="Couloux A."/>
            <person name="Denny R."/>
            <person name="Deshpande S."/>
            <person name="Dai X."/>
            <person name="Doyle J.J."/>
            <person name="Dudez A.M."/>
            <person name="Farmer A.D."/>
            <person name="Fouteau S."/>
            <person name="Franken C."/>
            <person name="Gibelin C."/>
            <person name="Gish J."/>
            <person name="Goldstein S."/>
            <person name="Gonzalez A.J."/>
            <person name="Green P.J."/>
            <person name="Hallab A."/>
            <person name="Hartog M."/>
            <person name="Hua A."/>
            <person name="Humphray S.J."/>
            <person name="Jeong D.H."/>
            <person name="Jing Y."/>
            <person name="Jocker A."/>
            <person name="Kenton S.M."/>
            <person name="Kim D.J."/>
            <person name="Klee K."/>
            <person name="Lai H."/>
            <person name="Lang C."/>
            <person name="Lin S."/>
            <person name="Macmil S.L."/>
            <person name="Magdelenat G."/>
            <person name="Matthews L."/>
            <person name="McCorrison J."/>
            <person name="Monaghan E.L."/>
            <person name="Mun J.H."/>
            <person name="Najar F.Z."/>
            <person name="Nicholson C."/>
            <person name="Noirot C."/>
            <person name="O'Bleness M."/>
            <person name="Paule C.R."/>
            <person name="Poulain J."/>
            <person name="Prion F."/>
            <person name="Qin B."/>
            <person name="Qu C."/>
            <person name="Retzel E.F."/>
            <person name="Riddle C."/>
            <person name="Sallet E."/>
            <person name="Samain S."/>
            <person name="Samson N."/>
            <person name="Sanders I."/>
            <person name="Saurat O."/>
            <person name="Scarpelli C."/>
            <person name="Schiex T."/>
            <person name="Segurens B."/>
            <person name="Severin A.J."/>
            <person name="Sherrier D.J."/>
            <person name="Shi R."/>
            <person name="Sims S."/>
            <person name="Singer S.R."/>
            <person name="Sinharoy S."/>
            <person name="Sterck L."/>
            <person name="Viollet A."/>
            <person name="Wang B.B."/>
            <person name="Wang K."/>
            <person name="Wang M."/>
            <person name="Wang X."/>
            <person name="Warfsmann J."/>
            <person name="Weissenbach J."/>
            <person name="White D.D."/>
            <person name="White J.D."/>
            <person name="Wiley G.B."/>
            <person name="Wincker P."/>
            <person name="Xing Y."/>
            <person name="Yang L."/>
            <person name="Yao Z."/>
            <person name="Ying F."/>
            <person name="Zhai J."/>
            <person name="Zhou L."/>
            <person name="Zuber A."/>
            <person name="Denarie J."/>
            <person name="Dixon R.A."/>
            <person name="May G.D."/>
            <person name="Schwartz D.C."/>
            <person name="Rogers J."/>
            <person name="Quetier F."/>
            <person name="Town C.D."/>
            <person name="Roe B.A."/>
        </authorList>
    </citation>
    <scope>NUCLEOTIDE SEQUENCE [LARGE SCALE GENOMIC DNA]</scope>
    <source>
        <strain evidence="3">A17</strain>
        <strain evidence="4 5">cv. Jemalong A17</strain>
    </source>
</reference>
<dbReference type="PROSITE" id="PS50802">
    <property type="entry name" value="OTU"/>
    <property type="match status" value="1"/>
</dbReference>
<evidence type="ECO:0000313" key="3">
    <source>
        <dbReference type="EMBL" id="KEH37260.1"/>
    </source>
</evidence>
<name>A0A072VGG7_MEDTR</name>
<evidence type="ECO:0000313" key="5">
    <source>
        <dbReference type="Proteomes" id="UP000002051"/>
    </source>
</evidence>
<keyword evidence="5" id="KW-1185">Reference proteome</keyword>
<dbReference type="GO" id="GO:0004843">
    <property type="term" value="F:cysteine-type deubiquitinase activity"/>
    <property type="evidence" value="ECO:0000318"/>
    <property type="project" value="GO_Central"/>
</dbReference>
<dbReference type="InterPro" id="IPR003323">
    <property type="entry name" value="OTU_dom"/>
</dbReference>
<reference evidence="4" key="3">
    <citation type="submission" date="2015-04" db="UniProtKB">
        <authorList>
            <consortium name="EnsemblPlants"/>
        </authorList>
    </citation>
    <scope>IDENTIFICATION</scope>
    <source>
        <strain evidence="4">cv. Jemalong A17</strain>
    </source>
</reference>
<evidence type="ECO:0000256" key="1">
    <source>
        <dbReference type="SAM" id="MobiDB-lite"/>
    </source>
</evidence>
<dbReference type="EMBL" id="CM001218">
    <property type="protein sequence ID" value="KEH37260.1"/>
    <property type="molecule type" value="Genomic_DNA"/>
</dbReference>